<proteinExistence type="inferred from homology"/>
<sequence length="402" mass="42843">MRAGAYDCDVLVIGGGIVGLSTAYAITRAAPGTRVTVLEKEPGPARHQTGRNSGVIHSGIYYRPGSLKARFAVRGAAEMVKFCAEYGIAHAVTGKLIVATEREELPRLHALVQRGRENGIPVRELGAAQITEYEPEVRGLAAIHVGTTGVCDFVGVARELARASGAEIRYGARVVRVDRRPDRGVAVLTAAGDVVRGRVLVNCAGLYCDEVARLTGDDPEVRIVPFRGEYYELARPELVRGLVYPVPDPAFPFLGVHLTRGIDGGVHIGPNAVPALAREGYGWGTVRPRELAGTVAWPGSWAIARRHWRYGAGELHRSVSRAAFLGAVRRLLPGVQAADLVRAPAGVRAQAVLRDGTLVDDFLIREGARAVHVLNAPSPAATASLPIGREIGRRALGMLGSL</sequence>
<evidence type="ECO:0000256" key="5">
    <source>
        <dbReference type="ARBA" id="ARBA00037941"/>
    </source>
</evidence>
<dbReference type="InterPro" id="IPR036188">
    <property type="entry name" value="FAD/NAD-bd_sf"/>
</dbReference>
<dbReference type="Gene3D" id="3.30.9.10">
    <property type="entry name" value="D-Amino Acid Oxidase, subunit A, domain 2"/>
    <property type="match status" value="1"/>
</dbReference>
<evidence type="ECO:0000256" key="4">
    <source>
        <dbReference type="ARBA" id="ARBA00023002"/>
    </source>
</evidence>
<keyword evidence="3" id="KW-0274">FAD</keyword>
<dbReference type="Gene3D" id="3.50.50.60">
    <property type="entry name" value="FAD/NAD(P)-binding domain"/>
    <property type="match status" value="1"/>
</dbReference>
<gene>
    <name evidence="7" type="primary">lhgO</name>
    <name evidence="7" type="ORF">GCM10010521_14640</name>
</gene>
<dbReference type="SUPFAM" id="SSF51905">
    <property type="entry name" value="FAD/NAD(P)-binding domain"/>
    <property type="match status" value="1"/>
</dbReference>
<keyword evidence="2" id="KW-0285">Flavoprotein</keyword>
<dbReference type="InterPro" id="IPR006076">
    <property type="entry name" value="FAD-dep_OxRdtase"/>
</dbReference>
<protein>
    <submittedName>
        <fullName evidence="7">L-2-hydroxyglutarate oxidase</fullName>
    </submittedName>
</protein>
<reference evidence="8" key="1">
    <citation type="journal article" date="2019" name="Int. J. Syst. Evol. Microbiol.">
        <title>The Global Catalogue of Microorganisms (GCM) 10K type strain sequencing project: providing services to taxonomists for standard genome sequencing and annotation.</title>
        <authorList>
            <consortium name="The Broad Institute Genomics Platform"/>
            <consortium name="The Broad Institute Genome Sequencing Center for Infectious Disease"/>
            <person name="Wu L."/>
            <person name="Ma J."/>
        </authorList>
    </citation>
    <scope>NUCLEOTIDE SEQUENCE [LARGE SCALE GENOMIC DNA]</scope>
    <source>
        <strain evidence="8">JCM 11574</strain>
    </source>
</reference>
<organism evidence="7 8">
    <name type="scientific">Streptomyces rameus</name>
    <dbReference type="NCBI Taxonomy" id="68261"/>
    <lineage>
        <taxon>Bacteria</taxon>
        <taxon>Bacillati</taxon>
        <taxon>Actinomycetota</taxon>
        <taxon>Actinomycetes</taxon>
        <taxon>Kitasatosporales</taxon>
        <taxon>Streptomycetaceae</taxon>
        <taxon>Streptomyces</taxon>
    </lineage>
</organism>
<comment type="similarity">
    <text evidence="5">Belongs to the L2HGDH family.</text>
</comment>
<comment type="caution">
    <text evidence="7">The sequence shown here is derived from an EMBL/GenBank/DDBJ whole genome shotgun (WGS) entry which is preliminary data.</text>
</comment>
<dbReference type="Proteomes" id="UP001500893">
    <property type="component" value="Unassembled WGS sequence"/>
</dbReference>
<dbReference type="PANTHER" id="PTHR43104:SF2">
    <property type="entry name" value="L-2-HYDROXYGLUTARATE DEHYDROGENASE, MITOCHONDRIAL"/>
    <property type="match status" value="1"/>
</dbReference>
<evidence type="ECO:0000256" key="2">
    <source>
        <dbReference type="ARBA" id="ARBA00022630"/>
    </source>
</evidence>
<evidence type="ECO:0000313" key="8">
    <source>
        <dbReference type="Proteomes" id="UP001500893"/>
    </source>
</evidence>
<evidence type="ECO:0000313" key="7">
    <source>
        <dbReference type="EMBL" id="GAA3129536.1"/>
    </source>
</evidence>
<accession>A0ABP6MXG2</accession>
<keyword evidence="4" id="KW-0560">Oxidoreductase</keyword>
<name>A0ABP6MXG2_9ACTN</name>
<dbReference type="PANTHER" id="PTHR43104">
    <property type="entry name" value="L-2-HYDROXYGLUTARATE DEHYDROGENASE, MITOCHONDRIAL"/>
    <property type="match status" value="1"/>
</dbReference>
<evidence type="ECO:0000256" key="1">
    <source>
        <dbReference type="ARBA" id="ARBA00001974"/>
    </source>
</evidence>
<comment type="cofactor">
    <cofactor evidence="1">
        <name>FAD</name>
        <dbReference type="ChEBI" id="CHEBI:57692"/>
    </cofactor>
</comment>
<dbReference type="Pfam" id="PF01266">
    <property type="entry name" value="DAO"/>
    <property type="match status" value="1"/>
</dbReference>
<evidence type="ECO:0000256" key="3">
    <source>
        <dbReference type="ARBA" id="ARBA00022827"/>
    </source>
</evidence>
<feature type="domain" description="FAD dependent oxidoreductase" evidence="6">
    <location>
        <begin position="9"/>
        <end position="392"/>
    </location>
</feature>
<keyword evidence="8" id="KW-1185">Reference proteome</keyword>
<dbReference type="EMBL" id="BAAAVM010000016">
    <property type="protein sequence ID" value="GAA3129536.1"/>
    <property type="molecule type" value="Genomic_DNA"/>
</dbReference>
<evidence type="ECO:0000259" key="6">
    <source>
        <dbReference type="Pfam" id="PF01266"/>
    </source>
</evidence>
<dbReference type="NCBIfam" id="NF008726">
    <property type="entry name" value="PRK11728.1"/>
    <property type="match status" value="1"/>
</dbReference>